<gene>
    <name evidence="2" type="ORF">PUN28_003894</name>
</gene>
<sequence>MLQTRVYNQFTILRQLTLISIENEWFYYAPLKHFTFHDFFFFFLPHLYVPLVICRSISFFFPFFFLFFFSSLPSRLANVDARER</sequence>
<protein>
    <submittedName>
        <fullName evidence="2">Uncharacterized protein</fullName>
    </submittedName>
</protein>
<reference evidence="2 3" key="1">
    <citation type="submission" date="2023-03" db="EMBL/GenBank/DDBJ databases">
        <title>High recombination rates correlate with genetic variation in Cardiocondyla obscurior ants.</title>
        <authorList>
            <person name="Errbii M."/>
        </authorList>
    </citation>
    <scope>NUCLEOTIDE SEQUENCE [LARGE SCALE GENOMIC DNA]</scope>
    <source>
        <strain evidence="2">Alpha-2009</strain>
        <tissue evidence="2">Whole body</tissue>
    </source>
</reference>
<dbReference type="Proteomes" id="UP001430953">
    <property type="component" value="Unassembled WGS sequence"/>
</dbReference>
<keyword evidence="1" id="KW-1133">Transmembrane helix</keyword>
<comment type="caution">
    <text evidence="2">The sequence shown here is derived from an EMBL/GenBank/DDBJ whole genome shotgun (WGS) entry which is preliminary data.</text>
</comment>
<evidence type="ECO:0000256" key="1">
    <source>
        <dbReference type="SAM" id="Phobius"/>
    </source>
</evidence>
<accession>A0AAW2GMH3</accession>
<name>A0AAW2GMH3_9HYME</name>
<feature type="transmembrane region" description="Helical" evidence="1">
    <location>
        <begin position="47"/>
        <end position="69"/>
    </location>
</feature>
<evidence type="ECO:0000313" key="2">
    <source>
        <dbReference type="EMBL" id="KAL0128823.1"/>
    </source>
</evidence>
<dbReference type="EMBL" id="JADYXP020000003">
    <property type="protein sequence ID" value="KAL0128823.1"/>
    <property type="molecule type" value="Genomic_DNA"/>
</dbReference>
<dbReference type="AlphaFoldDB" id="A0AAW2GMH3"/>
<keyword evidence="1" id="KW-0472">Membrane</keyword>
<organism evidence="2 3">
    <name type="scientific">Cardiocondyla obscurior</name>
    <dbReference type="NCBI Taxonomy" id="286306"/>
    <lineage>
        <taxon>Eukaryota</taxon>
        <taxon>Metazoa</taxon>
        <taxon>Ecdysozoa</taxon>
        <taxon>Arthropoda</taxon>
        <taxon>Hexapoda</taxon>
        <taxon>Insecta</taxon>
        <taxon>Pterygota</taxon>
        <taxon>Neoptera</taxon>
        <taxon>Endopterygota</taxon>
        <taxon>Hymenoptera</taxon>
        <taxon>Apocrita</taxon>
        <taxon>Aculeata</taxon>
        <taxon>Formicoidea</taxon>
        <taxon>Formicidae</taxon>
        <taxon>Myrmicinae</taxon>
        <taxon>Cardiocondyla</taxon>
    </lineage>
</organism>
<proteinExistence type="predicted"/>
<keyword evidence="1" id="KW-0812">Transmembrane</keyword>
<evidence type="ECO:0000313" key="3">
    <source>
        <dbReference type="Proteomes" id="UP001430953"/>
    </source>
</evidence>
<keyword evidence="3" id="KW-1185">Reference proteome</keyword>